<dbReference type="GO" id="GO:0005737">
    <property type="term" value="C:cytoplasm"/>
    <property type="evidence" value="ECO:0007669"/>
    <property type="project" value="TreeGrafter"/>
</dbReference>
<dbReference type="InterPro" id="IPR036249">
    <property type="entry name" value="Thioredoxin-like_sf"/>
</dbReference>
<dbReference type="InterPro" id="IPR050983">
    <property type="entry name" value="GST_Omega/HSP26"/>
</dbReference>
<dbReference type="InterPro" id="IPR040079">
    <property type="entry name" value="Glutathione_S-Trfase"/>
</dbReference>
<evidence type="ECO:0000259" key="2">
    <source>
        <dbReference type="PROSITE" id="PS50405"/>
    </source>
</evidence>
<dbReference type="EMBL" id="MU004230">
    <property type="protein sequence ID" value="KAF2675533.1"/>
    <property type="molecule type" value="Genomic_DNA"/>
</dbReference>
<dbReference type="InterPro" id="IPR010987">
    <property type="entry name" value="Glutathione-S-Trfase_C-like"/>
</dbReference>
<dbReference type="Gene3D" id="3.40.30.10">
    <property type="entry name" value="Glutaredoxin"/>
    <property type="match status" value="1"/>
</dbReference>
<dbReference type="PANTHER" id="PTHR43968">
    <property type="match status" value="1"/>
</dbReference>
<dbReference type="CDD" id="cd00570">
    <property type="entry name" value="GST_N_family"/>
    <property type="match status" value="1"/>
</dbReference>
<dbReference type="SFLD" id="SFLDG00358">
    <property type="entry name" value="Main_(cytGST)"/>
    <property type="match status" value="1"/>
</dbReference>
<feature type="domain" description="GST N-terminal" evidence="1">
    <location>
        <begin position="6"/>
        <end position="92"/>
    </location>
</feature>
<dbReference type="PROSITE" id="PS50405">
    <property type="entry name" value="GST_CTER"/>
    <property type="match status" value="1"/>
</dbReference>
<dbReference type="AlphaFoldDB" id="A0A6A6UVM6"/>
<dbReference type="InterPro" id="IPR036282">
    <property type="entry name" value="Glutathione-S-Trfase_C_sf"/>
</dbReference>
<protein>
    <submittedName>
        <fullName evidence="3">Thioredoxin-like protein</fullName>
    </submittedName>
</protein>
<dbReference type="OrthoDB" id="202840at2759"/>
<organism evidence="3 4">
    <name type="scientific">Microthyrium microscopicum</name>
    <dbReference type="NCBI Taxonomy" id="703497"/>
    <lineage>
        <taxon>Eukaryota</taxon>
        <taxon>Fungi</taxon>
        <taxon>Dikarya</taxon>
        <taxon>Ascomycota</taxon>
        <taxon>Pezizomycotina</taxon>
        <taxon>Dothideomycetes</taxon>
        <taxon>Dothideomycetes incertae sedis</taxon>
        <taxon>Microthyriales</taxon>
        <taxon>Microthyriaceae</taxon>
        <taxon>Microthyrium</taxon>
    </lineage>
</organism>
<dbReference type="CDD" id="cd00299">
    <property type="entry name" value="GST_C_family"/>
    <property type="match status" value="1"/>
</dbReference>
<accession>A0A6A6UVM6</accession>
<dbReference type="Proteomes" id="UP000799302">
    <property type="component" value="Unassembled WGS sequence"/>
</dbReference>
<dbReference type="PANTHER" id="PTHR43968:SF8">
    <property type="entry name" value="S-TRANSFERASE, PUTATIVE (AFU_ORTHOLOGUE AFUA_2G00590)-RELATED"/>
    <property type="match status" value="1"/>
</dbReference>
<gene>
    <name evidence="3" type="ORF">BT63DRAFT_40939</name>
</gene>
<proteinExistence type="predicted"/>
<dbReference type="Gene3D" id="1.20.1050.10">
    <property type="match status" value="1"/>
</dbReference>
<keyword evidence="4" id="KW-1185">Reference proteome</keyword>
<sequence length="248" mass="27411">MAGDNYGVTLYTYHGCPYAHRVHIALAELGVKYEEVIIDLDKPREQWYLQQVNPRGLVPALKISSSALGGEHVLIESEIIVQFLADVVPGVLAPASNTPQGAIARARINYFIDTWNTKVGSFMFNLFRVQTDVEREACSKEWIAAIKKEIEPLLSDAKPFFGGSPSLTLAEVNVAPFVLRIYALAGADVLPKSLTDGLDGLPNFTKWAQSVQQVPSALNIWDAPKVVERTKERLERMKHAKQPQAAKA</sequence>
<dbReference type="SFLD" id="SFLDS00019">
    <property type="entry name" value="Glutathione_Transferase_(cytos"/>
    <property type="match status" value="1"/>
</dbReference>
<dbReference type="Pfam" id="PF13417">
    <property type="entry name" value="GST_N_3"/>
    <property type="match status" value="1"/>
</dbReference>
<evidence type="ECO:0000313" key="4">
    <source>
        <dbReference type="Proteomes" id="UP000799302"/>
    </source>
</evidence>
<dbReference type="PROSITE" id="PS51354">
    <property type="entry name" value="GLUTAREDOXIN_2"/>
    <property type="match status" value="1"/>
</dbReference>
<evidence type="ECO:0000313" key="3">
    <source>
        <dbReference type="EMBL" id="KAF2675533.1"/>
    </source>
</evidence>
<dbReference type="SUPFAM" id="SSF47616">
    <property type="entry name" value="GST C-terminal domain-like"/>
    <property type="match status" value="1"/>
</dbReference>
<evidence type="ECO:0000259" key="1">
    <source>
        <dbReference type="PROSITE" id="PS50404"/>
    </source>
</evidence>
<dbReference type="SUPFAM" id="SSF52833">
    <property type="entry name" value="Thioredoxin-like"/>
    <property type="match status" value="1"/>
</dbReference>
<dbReference type="PROSITE" id="PS50404">
    <property type="entry name" value="GST_NTER"/>
    <property type="match status" value="1"/>
</dbReference>
<name>A0A6A6UVM6_9PEZI</name>
<dbReference type="InterPro" id="IPR004045">
    <property type="entry name" value="Glutathione_S-Trfase_N"/>
</dbReference>
<feature type="domain" description="GST C-terminal" evidence="2">
    <location>
        <begin position="101"/>
        <end position="234"/>
    </location>
</feature>
<reference evidence="3" key="1">
    <citation type="journal article" date="2020" name="Stud. Mycol.">
        <title>101 Dothideomycetes genomes: a test case for predicting lifestyles and emergence of pathogens.</title>
        <authorList>
            <person name="Haridas S."/>
            <person name="Albert R."/>
            <person name="Binder M."/>
            <person name="Bloem J."/>
            <person name="Labutti K."/>
            <person name="Salamov A."/>
            <person name="Andreopoulos B."/>
            <person name="Baker S."/>
            <person name="Barry K."/>
            <person name="Bills G."/>
            <person name="Bluhm B."/>
            <person name="Cannon C."/>
            <person name="Castanera R."/>
            <person name="Culley D."/>
            <person name="Daum C."/>
            <person name="Ezra D."/>
            <person name="Gonzalez J."/>
            <person name="Henrissat B."/>
            <person name="Kuo A."/>
            <person name="Liang C."/>
            <person name="Lipzen A."/>
            <person name="Lutzoni F."/>
            <person name="Magnuson J."/>
            <person name="Mondo S."/>
            <person name="Nolan M."/>
            <person name="Ohm R."/>
            <person name="Pangilinan J."/>
            <person name="Park H.-J."/>
            <person name="Ramirez L."/>
            <person name="Alfaro M."/>
            <person name="Sun H."/>
            <person name="Tritt A."/>
            <person name="Yoshinaga Y."/>
            <person name="Zwiers L.-H."/>
            <person name="Turgeon B."/>
            <person name="Goodwin S."/>
            <person name="Spatafora J."/>
            <person name="Crous P."/>
            <person name="Grigoriev I."/>
        </authorList>
    </citation>
    <scope>NUCLEOTIDE SEQUENCE</scope>
    <source>
        <strain evidence="3">CBS 115976</strain>
    </source>
</reference>